<comment type="caution">
    <text evidence="1">The sequence shown here is derived from an EMBL/GenBank/DDBJ whole genome shotgun (WGS) entry which is preliminary data.</text>
</comment>
<name>A0ACC2D5E7_DIPCM</name>
<reference evidence="2" key="1">
    <citation type="journal article" date="2024" name="Proc. Natl. Acad. Sci. U.S.A.">
        <title>Extraordinary preservation of gene collinearity over three hundred million years revealed in homosporous lycophytes.</title>
        <authorList>
            <person name="Li C."/>
            <person name="Wickell D."/>
            <person name="Kuo L.Y."/>
            <person name="Chen X."/>
            <person name="Nie B."/>
            <person name="Liao X."/>
            <person name="Peng D."/>
            <person name="Ji J."/>
            <person name="Jenkins J."/>
            <person name="Williams M."/>
            <person name="Shu S."/>
            <person name="Plott C."/>
            <person name="Barry K."/>
            <person name="Rajasekar S."/>
            <person name="Grimwood J."/>
            <person name="Han X."/>
            <person name="Sun S."/>
            <person name="Hou Z."/>
            <person name="He W."/>
            <person name="Dai G."/>
            <person name="Sun C."/>
            <person name="Schmutz J."/>
            <person name="Leebens-Mack J.H."/>
            <person name="Li F.W."/>
            <person name="Wang L."/>
        </authorList>
    </citation>
    <scope>NUCLEOTIDE SEQUENCE [LARGE SCALE GENOMIC DNA]</scope>
    <source>
        <strain evidence="2">cv. PW_Plant_1</strain>
    </source>
</reference>
<protein>
    <submittedName>
        <fullName evidence="1">Uncharacterized protein</fullName>
    </submittedName>
</protein>
<keyword evidence="2" id="KW-1185">Reference proteome</keyword>
<accession>A0ACC2D5E7</accession>
<gene>
    <name evidence="1" type="ORF">O6H91_07G050400</name>
</gene>
<sequence>MVQIEKLAVRCSHTIAEAVKKVTNFYKQGSLEKALQHLNLMDSQDTKAISFTYVRLLQECGKMKALEDGKQVHAHVVELGFESNIFVANTLVSMYTRCDGLVDALNVFVNMPNRTLTSWNALIAGYAKQGNYESALMLLKQMKIECLKPDGRTFVSLLMACANAGALEQGKQIHIDVVNSGYGSDVFVLNALLDMYIKCHSPRDAHEVFGSMNRRDVISFTTIIGGSIKHGDSKEALKLFHQMKREGLKADGLAFVYALNACANLKALEYGKQVHAEILECGLLSDIFVGNALINLYAKCGCLDQARDVLMAIPRRDVISWTTITAGFVKHKKFKEAIELCERMKQEGLKPDKVTFVSLLNACASTAALQEGKQAHADILDAGFEKDIFVSNALIDMYGKCGSLKDARKVFDEMPERDTISWTAMIASYTTHGDGAEAFHLFRLMQHESIEPDEVTFVSVLTGCSHVGLLDEGCSLFESMFIEYKLTPMLEHYGCMIDLFGRSGRLQEAYNYLTTMPLSPDVKLWKALLGACKVHGNLELAESVTAHIFQLQPQESAAYVMLSNMYAAAGRWNEKVNLRQSMDKRGVNKQPAHSIVEREQIL</sequence>
<dbReference type="Proteomes" id="UP001162992">
    <property type="component" value="Chromosome 7"/>
</dbReference>
<dbReference type="EMBL" id="CM055098">
    <property type="protein sequence ID" value="KAJ7549365.1"/>
    <property type="molecule type" value="Genomic_DNA"/>
</dbReference>
<organism evidence="1 2">
    <name type="scientific">Diphasiastrum complanatum</name>
    <name type="common">Issler's clubmoss</name>
    <name type="synonym">Lycopodium complanatum</name>
    <dbReference type="NCBI Taxonomy" id="34168"/>
    <lineage>
        <taxon>Eukaryota</taxon>
        <taxon>Viridiplantae</taxon>
        <taxon>Streptophyta</taxon>
        <taxon>Embryophyta</taxon>
        <taxon>Tracheophyta</taxon>
        <taxon>Lycopodiopsida</taxon>
        <taxon>Lycopodiales</taxon>
        <taxon>Lycopodiaceae</taxon>
        <taxon>Lycopodioideae</taxon>
        <taxon>Diphasiastrum</taxon>
    </lineage>
</organism>
<proteinExistence type="predicted"/>
<evidence type="ECO:0000313" key="1">
    <source>
        <dbReference type="EMBL" id="KAJ7549365.1"/>
    </source>
</evidence>
<evidence type="ECO:0000313" key="2">
    <source>
        <dbReference type="Proteomes" id="UP001162992"/>
    </source>
</evidence>